<dbReference type="EMBL" id="MU970225">
    <property type="protein sequence ID" value="KAK9319125.1"/>
    <property type="molecule type" value="Genomic_DNA"/>
</dbReference>
<evidence type="ECO:0000313" key="1">
    <source>
        <dbReference type="EMBL" id="KAK9319125.1"/>
    </source>
</evidence>
<organism evidence="1 2">
    <name type="scientific">Lipomyces orientalis</name>
    <dbReference type="NCBI Taxonomy" id="1233043"/>
    <lineage>
        <taxon>Eukaryota</taxon>
        <taxon>Fungi</taxon>
        <taxon>Dikarya</taxon>
        <taxon>Ascomycota</taxon>
        <taxon>Saccharomycotina</taxon>
        <taxon>Lipomycetes</taxon>
        <taxon>Lipomycetales</taxon>
        <taxon>Lipomycetaceae</taxon>
        <taxon>Lipomyces</taxon>
    </lineage>
</organism>
<accession>A0ACC3TEN4</accession>
<keyword evidence="2" id="KW-1185">Reference proteome</keyword>
<evidence type="ECO:0000313" key="2">
    <source>
        <dbReference type="Proteomes" id="UP001489719"/>
    </source>
</evidence>
<protein>
    <submittedName>
        <fullName evidence="1">Uncharacterized protein</fullName>
    </submittedName>
</protein>
<proteinExistence type="predicted"/>
<sequence length="467" mass="53245">MFIYLQSTSRTWKLKSQNLIRLTATSLAFILWLQLWKTWGDHELRRSQHPRLRQTIFEGSGIGGRWHIPVKWLNESVELPKDLTRSPNTTLEAALLAFYLARSQSRYIANSSIPLILHQSWYSMTEVNWSPLLKDSVESWLSVCAGEPPMVKGAAQWKGDDADMAYIIWDDDGMDSFMKEYESEIWESYISLPIIVERADVFRVAVLRWFGGVYSDIDTIPLRHPVSWVEPLDIEPWEDSAGNRTYSLSSASDIEIYSPTSKGSDFYSTLYERSSGTALRFGNSPNVGAIVGIEADISPDSDMYWRSGYEYPLQITQWSLALAPHHPISARYISSVDVDVKTLQRENRLHDVYAVDLTGPVQFTKVIKEWLELVASLRWNALTGLHDGGKSKTVTDVLILPITGFSPGRATDINVGSKPITDQSARLLHRFQGSWRGKLDLVTEYGKLCRKLFGKCRAWRKDSNKYY</sequence>
<reference evidence="2" key="1">
    <citation type="journal article" date="2024" name="Front. Bioeng. Biotechnol.">
        <title>Genome-scale model development and genomic sequencing of the oleaginous clade Lipomyces.</title>
        <authorList>
            <person name="Czajka J.J."/>
            <person name="Han Y."/>
            <person name="Kim J."/>
            <person name="Mondo S.J."/>
            <person name="Hofstad B.A."/>
            <person name="Robles A."/>
            <person name="Haridas S."/>
            <person name="Riley R."/>
            <person name="LaButti K."/>
            <person name="Pangilinan J."/>
            <person name="Andreopoulos W."/>
            <person name="Lipzen A."/>
            <person name="Yan J."/>
            <person name="Wang M."/>
            <person name="Ng V."/>
            <person name="Grigoriev I.V."/>
            <person name="Spatafora J.W."/>
            <person name="Magnuson J.K."/>
            <person name="Baker S.E."/>
            <person name="Pomraning K.R."/>
        </authorList>
    </citation>
    <scope>NUCLEOTIDE SEQUENCE [LARGE SCALE GENOMIC DNA]</scope>
    <source>
        <strain evidence="2">CBS 10300</strain>
    </source>
</reference>
<name>A0ACC3TEN4_9ASCO</name>
<gene>
    <name evidence="1" type="ORF">V1517DRAFT_333593</name>
</gene>
<dbReference type="Proteomes" id="UP001489719">
    <property type="component" value="Unassembled WGS sequence"/>
</dbReference>
<comment type="caution">
    <text evidence="1">The sequence shown here is derived from an EMBL/GenBank/DDBJ whole genome shotgun (WGS) entry which is preliminary data.</text>
</comment>